<keyword evidence="1" id="KW-0328">Glycosyltransferase</keyword>
<dbReference type="PANTHER" id="PTHR12526">
    <property type="entry name" value="GLYCOSYLTRANSFERASE"/>
    <property type="match status" value="1"/>
</dbReference>
<evidence type="ECO:0000256" key="1">
    <source>
        <dbReference type="ARBA" id="ARBA00022676"/>
    </source>
</evidence>
<evidence type="ECO:0000313" key="6">
    <source>
        <dbReference type="Proteomes" id="UP000283644"/>
    </source>
</evidence>
<dbReference type="OrthoDB" id="9765330at2"/>
<dbReference type="PANTHER" id="PTHR12526:SF510">
    <property type="entry name" value="D-INOSITOL 3-PHOSPHATE GLYCOSYLTRANSFERASE"/>
    <property type="match status" value="1"/>
</dbReference>
<sequence>MGELPATAMSEAPVEINIVVPAGIDDPARPSGGNRYDRRVIDELTALGRVVHEHRVADLDRVLSLLSELPDGAIVVVDGLLVCVAPDGDLHDVMQGNPPVTLHDVKRDNPPVTLHDVKQDAVVAACERLRVVVLLHMPFADAHPEESVRRGERAVLSAAAGVVTTSEWARNWVVRQHGVAAERVQAVPPGVDDPVGRGGRSATVARPETAGQLLCLGAVTSAKGHDTLFTALAEIADLDWQCTVAGALDLEPDYVAGLQEIALRSGIADRVVFAGPLTGDRLEVAFDDADLLVSASRRESYGMAVTEALAHGIPAVITDVGGHGEALGRLDDGTLAGVLLPPDDPDLLAGALRRWLEDPAERERLRSTADRRRTALGSWADTARGLADAIDAAALNRTDARPVSPDTTYAHR</sequence>
<dbReference type="AlphaFoldDB" id="A0A417Y8J8"/>
<dbReference type="Pfam" id="PF13439">
    <property type="entry name" value="Glyco_transf_4"/>
    <property type="match status" value="1"/>
</dbReference>
<keyword evidence="6" id="KW-1185">Reference proteome</keyword>
<reference evidence="5 6" key="1">
    <citation type="submission" date="2018-09" db="EMBL/GenBank/DDBJ databases">
        <title>Genome sequencing of Nocardioides immobilis CCTCC AB 2017083 for comparison to Nocardioides silvaticus.</title>
        <authorList>
            <person name="Li C."/>
            <person name="Wang G."/>
        </authorList>
    </citation>
    <scope>NUCLEOTIDE SEQUENCE [LARGE SCALE GENOMIC DNA]</scope>
    <source>
        <strain evidence="5 6">CCTCC AB 2017083</strain>
    </source>
</reference>
<name>A0A417Y8J8_9ACTN</name>
<organism evidence="5 6">
    <name type="scientific">Nocardioides immobilis</name>
    <dbReference type="NCBI Taxonomy" id="2049295"/>
    <lineage>
        <taxon>Bacteria</taxon>
        <taxon>Bacillati</taxon>
        <taxon>Actinomycetota</taxon>
        <taxon>Actinomycetes</taxon>
        <taxon>Propionibacteriales</taxon>
        <taxon>Nocardioidaceae</taxon>
        <taxon>Nocardioides</taxon>
    </lineage>
</organism>
<evidence type="ECO:0000313" key="5">
    <source>
        <dbReference type="EMBL" id="RHW29072.1"/>
    </source>
</evidence>
<evidence type="ECO:0000259" key="4">
    <source>
        <dbReference type="Pfam" id="PF13439"/>
    </source>
</evidence>
<dbReference type="EMBL" id="QXGH01000004">
    <property type="protein sequence ID" value="RHW29072.1"/>
    <property type="molecule type" value="Genomic_DNA"/>
</dbReference>
<accession>A0A417Y8J8</accession>
<comment type="caution">
    <text evidence="5">The sequence shown here is derived from an EMBL/GenBank/DDBJ whole genome shotgun (WGS) entry which is preliminary data.</text>
</comment>
<feature type="domain" description="Glycosyl transferase family 1" evidence="3">
    <location>
        <begin position="206"/>
        <end position="370"/>
    </location>
</feature>
<dbReference type="Gene3D" id="3.40.50.2000">
    <property type="entry name" value="Glycogen Phosphorylase B"/>
    <property type="match status" value="2"/>
</dbReference>
<keyword evidence="2 5" id="KW-0808">Transferase</keyword>
<evidence type="ECO:0000256" key="2">
    <source>
        <dbReference type="ARBA" id="ARBA00022679"/>
    </source>
</evidence>
<evidence type="ECO:0000259" key="3">
    <source>
        <dbReference type="Pfam" id="PF00534"/>
    </source>
</evidence>
<dbReference type="SUPFAM" id="SSF53756">
    <property type="entry name" value="UDP-Glycosyltransferase/glycogen phosphorylase"/>
    <property type="match status" value="1"/>
</dbReference>
<dbReference type="CDD" id="cd03801">
    <property type="entry name" value="GT4_PimA-like"/>
    <property type="match status" value="1"/>
</dbReference>
<proteinExistence type="predicted"/>
<dbReference type="Proteomes" id="UP000283644">
    <property type="component" value="Unassembled WGS sequence"/>
</dbReference>
<dbReference type="Pfam" id="PF00534">
    <property type="entry name" value="Glycos_transf_1"/>
    <property type="match status" value="1"/>
</dbReference>
<dbReference type="InterPro" id="IPR028098">
    <property type="entry name" value="Glyco_trans_4-like_N"/>
</dbReference>
<dbReference type="GO" id="GO:0016757">
    <property type="term" value="F:glycosyltransferase activity"/>
    <property type="evidence" value="ECO:0007669"/>
    <property type="project" value="UniProtKB-KW"/>
</dbReference>
<protein>
    <submittedName>
        <fullName evidence="5">Glycosyltransferase</fullName>
    </submittedName>
</protein>
<dbReference type="InterPro" id="IPR001296">
    <property type="entry name" value="Glyco_trans_1"/>
</dbReference>
<gene>
    <name evidence="5" type="ORF">D0Z08_00650</name>
</gene>
<feature type="domain" description="Glycosyltransferase subfamily 4-like N-terminal" evidence="4">
    <location>
        <begin position="121"/>
        <end position="192"/>
    </location>
</feature>